<accession>A0A2N3PVE9</accession>
<evidence type="ECO:0000313" key="1">
    <source>
        <dbReference type="EMBL" id="PKU24375.1"/>
    </source>
</evidence>
<dbReference type="EMBL" id="PIUM01000012">
    <property type="protein sequence ID" value="PKU24375.1"/>
    <property type="molecule type" value="Genomic_DNA"/>
</dbReference>
<organism evidence="1 2">
    <name type="scientific">Telmatospirillum siberiense</name>
    <dbReference type="NCBI Taxonomy" id="382514"/>
    <lineage>
        <taxon>Bacteria</taxon>
        <taxon>Pseudomonadati</taxon>
        <taxon>Pseudomonadota</taxon>
        <taxon>Alphaproteobacteria</taxon>
        <taxon>Rhodospirillales</taxon>
        <taxon>Rhodospirillaceae</taxon>
        <taxon>Telmatospirillum</taxon>
    </lineage>
</organism>
<name>A0A2N3PVE9_9PROT</name>
<keyword evidence="2" id="KW-1185">Reference proteome</keyword>
<sequence length="69" mass="7629">MLIEIVVTLWQKSHDLAQADHRHPVKKNGLKRFQAIPKDNSTQAFLRSDHAATTTDEVAVVVLALPDAA</sequence>
<gene>
    <name evidence="1" type="ORF">CWS72_12355</name>
</gene>
<reference evidence="2" key="1">
    <citation type="submission" date="2017-12" db="EMBL/GenBank/DDBJ databases">
        <title>Draft genome sequence of Telmatospirillum siberiense 26-4b1T, an acidotolerant peatland alphaproteobacterium potentially involved in sulfur cycling.</title>
        <authorList>
            <person name="Hausmann B."/>
            <person name="Pjevac P."/>
            <person name="Schreck K."/>
            <person name="Herbold C.W."/>
            <person name="Daims H."/>
            <person name="Wagner M."/>
            <person name="Pester M."/>
            <person name="Loy A."/>
        </authorList>
    </citation>
    <scope>NUCLEOTIDE SEQUENCE [LARGE SCALE GENOMIC DNA]</scope>
    <source>
        <strain evidence="2">26-4b1</strain>
    </source>
</reference>
<proteinExistence type="predicted"/>
<comment type="caution">
    <text evidence="1">The sequence shown here is derived from an EMBL/GenBank/DDBJ whole genome shotgun (WGS) entry which is preliminary data.</text>
</comment>
<dbReference type="AlphaFoldDB" id="A0A2N3PVE9"/>
<dbReference type="Proteomes" id="UP000233293">
    <property type="component" value="Unassembled WGS sequence"/>
</dbReference>
<evidence type="ECO:0000313" key="2">
    <source>
        <dbReference type="Proteomes" id="UP000233293"/>
    </source>
</evidence>
<protein>
    <submittedName>
        <fullName evidence="1">Uncharacterized protein</fullName>
    </submittedName>
</protein>
<dbReference type="RefSeq" id="WP_101250914.1">
    <property type="nucleotide sequence ID" value="NZ_PIUM01000012.1"/>
</dbReference>